<dbReference type="Pfam" id="PF00106">
    <property type="entry name" value="adh_short"/>
    <property type="match status" value="1"/>
</dbReference>
<dbReference type="PRINTS" id="PR00080">
    <property type="entry name" value="SDRFAMILY"/>
</dbReference>
<dbReference type="eggNOG" id="COG0300">
    <property type="taxonomic scope" value="Bacteria"/>
</dbReference>
<dbReference type="GO" id="GO:0016491">
    <property type="term" value="F:oxidoreductase activity"/>
    <property type="evidence" value="ECO:0007669"/>
    <property type="project" value="UniProtKB-KW"/>
</dbReference>
<evidence type="ECO:0000256" key="1">
    <source>
        <dbReference type="ARBA" id="ARBA00006484"/>
    </source>
</evidence>
<accession>B0C7N6</accession>
<dbReference type="PRINTS" id="PR00081">
    <property type="entry name" value="GDHRDH"/>
</dbReference>
<dbReference type="InterPro" id="IPR036291">
    <property type="entry name" value="NAD(P)-bd_dom_sf"/>
</dbReference>
<dbReference type="SMART" id="SM00822">
    <property type="entry name" value="PKS_KR"/>
    <property type="match status" value="1"/>
</dbReference>
<evidence type="ECO:0000313" key="6">
    <source>
        <dbReference type="Proteomes" id="UP000000268"/>
    </source>
</evidence>
<protein>
    <submittedName>
        <fullName evidence="5">Short-chain dehydrogenase/reductase SDR</fullName>
    </submittedName>
</protein>
<dbReference type="RefSeq" id="WP_012160907.1">
    <property type="nucleotide sequence ID" value="NC_009925.1"/>
</dbReference>
<dbReference type="EMBL" id="CP000828">
    <property type="protein sequence ID" value="ABW25296.1"/>
    <property type="molecule type" value="Genomic_DNA"/>
</dbReference>
<evidence type="ECO:0000256" key="3">
    <source>
        <dbReference type="RuleBase" id="RU000363"/>
    </source>
</evidence>
<evidence type="ECO:0000313" key="5">
    <source>
        <dbReference type="EMBL" id="ABW25296.1"/>
    </source>
</evidence>
<gene>
    <name evidence="5" type="ordered locus">AM1_0210</name>
</gene>
<dbReference type="OrthoDB" id="9785520at2"/>
<dbReference type="AlphaFoldDB" id="B0C7N6"/>
<evidence type="ECO:0000256" key="2">
    <source>
        <dbReference type="ARBA" id="ARBA00023002"/>
    </source>
</evidence>
<reference evidence="5 6" key="1">
    <citation type="journal article" date="2008" name="Proc. Natl. Acad. Sci. U.S.A.">
        <title>Niche adaptation and genome expansion in the chlorophyll d-producing cyanobacterium Acaryochloris marina.</title>
        <authorList>
            <person name="Swingley W.D."/>
            <person name="Chen M."/>
            <person name="Cheung P.C."/>
            <person name="Conrad A.L."/>
            <person name="Dejesa L.C."/>
            <person name="Hao J."/>
            <person name="Honchak B.M."/>
            <person name="Karbach L.E."/>
            <person name="Kurdoglu A."/>
            <person name="Lahiri S."/>
            <person name="Mastrian S.D."/>
            <person name="Miyashita H."/>
            <person name="Page L."/>
            <person name="Ramakrishna P."/>
            <person name="Satoh S."/>
            <person name="Sattley W.M."/>
            <person name="Shimada Y."/>
            <person name="Taylor H.L."/>
            <person name="Tomo T."/>
            <person name="Tsuchiya T."/>
            <person name="Wang Z.T."/>
            <person name="Raymond J."/>
            <person name="Mimuro M."/>
            <person name="Blankenship R.E."/>
            <person name="Touchman J.W."/>
        </authorList>
    </citation>
    <scope>NUCLEOTIDE SEQUENCE [LARGE SCALE GENOMIC DNA]</scope>
    <source>
        <strain evidence="6">MBIC 11017</strain>
    </source>
</reference>
<dbReference type="CDD" id="cd05233">
    <property type="entry name" value="SDR_c"/>
    <property type="match status" value="1"/>
</dbReference>
<keyword evidence="2" id="KW-0560">Oxidoreductase</keyword>
<dbReference type="PANTHER" id="PTHR44196:SF1">
    <property type="entry name" value="DEHYDROGENASE_REDUCTASE SDR FAMILY MEMBER 7B"/>
    <property type="match status" value="1"/>
</dbReference>
<comment type="similarity">
    <text evidence="1 3">Belongs to the short-chain dehydrogenases/reductases (SDR) family.</text>
</comment>
<dbReference type="HOGENOM" id="CLU_010194_2_1_3"/>
<dbReference type="Proteomes" id="UP000000268">
    <property type="component" value="Chromosome"/>
</dbReference>
<evidence type="ECO:0000259" key="4">
    <source>
        <dbReference type="SMART" id="SM00822"/>
    </source>
</evidence>
<dbReference type="InterPro" id="IPR020904">
    <property type="entry name" value="Sc_DH/Rdtase_CS"/>
</dbReference>
<dbReference type="InterPro" id="IPR002347">
    <property type="entry name" value="SDR_fam"/>
</dbReference>
<dbReference type="PIRSF" id="PIRSF000126">
    <property type="entry name" value="11-beta-HSD1"/>
    <property type="match status" value="1"/>
</dbReference>
<proteinExistence type="inferred from homology"/>
<name>B0C7N6_ACAM1</name>
<dbReference type="KEGG" id="amr:AM1_0210"/>
<dbReference type="PROSITE" id="PS00061">
    <property type="entry name" value="ADH_SHORT"/>
    <property type="match status" value="1"/>
</dbReference>
<sequence length="279" mass="30506">MRLKNKTALITGASRGIGKAIALELAQQGIARLILIARQQCCLKHLTREIHQLAPEVDVVVISLDLTQTGQIKQFIPQALSDFGPIDLLVNNAGVAHQASFLSSTIEEFEAEIRLNLCGTFAITRLIAQHMVKHRAGTIVNVSSLMGKLAAPTYSTYSATKFALLGMTQSLRMELASYNVQVVALLPTLTETDMVQNTDKFAWVIASSPSDVAKAFVKGLRSGKKEIWVGWQSKIAIFASYIAPGFVERAMQLSARLGHRQSTRQTEFEFKDCCNAGPS</sequence>
<dbReference type="InterPro" id="IPR057326">
    <property type="entry name" value="KR_dom"/>
</dbReference>
<keyword evidence="6" id="KW-1185">Reference proteome</keyword>
<dbReference type="STRING" id="329726.AM1_0210"/>
<feature type="domain" description="Ketoreductase" evidence="4">
    <location>
        <begin position="6"/>
        <end position="192"/>
    </location>
</feature>
<dbReference type="Gene3D" id="3.40.50.720">
    <property type="entry name" value="NAD(P)-binding Rossmann-like Domain"/>
    <property type="match status" value="1"/>
</dbReference>
<organism evidence="5 6">
    <name type="scientific">Acaryochloris marina (strain MBIC 11017)</name>
    <dbReference type="NCBI Taxonomy" id="329726"/>
    <lineage>
        <taxon>Bacteria</taxon>
        <taxon>Bacillati</taxon>
        <taxon>Cyanobacteriota</taxon>
        <taxon>Cyanophyceae</taxon>
        <taxon>Acaryochloridales</taxon>
        <taxon>Acaryochloridaceae</taxon>
        <taxon>Acaryochloris</taxon>
    </lineage>
</organism>
<dbReference type="SUPFAM" id="SSF51735">
    <property type="entry name" value="NAD(P)-binding Rossmann-fold domains"/>
    <property type="match status" value="1"/>
</dbReference>
<dbReference type="GO" id="GO:0016020">
    <property type="term" value="C:membrane"/>
    <property type="evidence" value="ECO:0007669"/>
    <property type="project" value="TreeGrafter"/>
</dbReference>
<dbReference type="PANTHER" id="PTHR44196">
    <property type="entry name" value="DEHYDROGENASE/REDUCTASE SDR FAMILY MEMBER 7B"/>
    <property type="match status" value="1"/>
</dbReference>